<dbReference type="Proteomes" id="UP000053904">
    <property type="component" value="Unassembled WGS sequence"/>
</dbReference>
<reference evidence="2" key="1">
    <citation type="journal article" date="2015" name="MBio">
        <title>Genome-Resolved Metagenomic Analysis Reveals Roles for Candidate Phyla and Other Microbial Community Members in Biogeochemical Transformations in Oil Reservoirs.</title>
        <authorList>
            <person name="Hu P."/>
            <person name="Tom L."/>
            <person name="Singh A."/>
            <person name="Thomas B.C."/>
            <person name="Baker B.J."/>
            <person name="Piceno Y.M."/>
            <person name="Andersen G.L."/>
            <person name="Banfield J.F."/>
        </authorList>
    </citation>
    <scope>NUCLEOTIDE SEQUENCE [LARGE SCALE GENOMIC DNA]</scope>
</reference>
<protein>
    <submittedName>
        <fullName evidence="1">Uncharacterized protein</fullName>
    </submittedName>
</protein>
<accession>A0A101HJ26</accession>
<proteinExistence type="predicted"/>
<dbReference type="EMBL" id="LGGO01000008">
    <property type="protein sequence ID" value="KUK77749.1"/>
    <property type="molecule type" value="Genomic_DNA"/>
</dbReference>
<organism evidence="1 2">
    <name type="scientific">candidate division WS6 bacterium 34_10</name>
    <dbReference type="NCBI Taxonomy" id="1641389"/>
    <lineage>
        <taxon>Bacteria</taxon>
        <taxon>Candidatus Dojkabacteria</taxon>
    </lineage>
</organism>
<name>A0A101HJ26_9BACT</name>
<evidence type="ECO:0000313" key="1">
    <source>
        <dbReference type="EMBL" id="KUK77749.1"/>
    </source>
</evidence>
<comment type="caution">
    <text evidence="1">The sequence shown here is derived from an EMBL/GenBank/DDBJ whole genome shotgun (WGS) entry which is preliminary data.</text>
</comment>
<gene>
    <name evidence="1" type="ORF">XD93_0120</name>
</gene>
<sequence length="311" mass="36047">MSKKLIEKIEELRKAIHKSTTLKQAVWDQRGQGNWSKLWSSFDNVKDTQKAIEQYKGREASYLETYGVLQALYVQQNSVVSLELSLGLEKPDYNNYPLLKEIRQIRVDSIGHPTDSSVENGLENYTSIYEIETGHNFSYITHSANGVEITNINLDNIIQAQEDLLVKEISRVLSKIDEIETNHRAQFGENLLSEILKGTQYNIQVLDSSEDCREHAKLNFEELKESYDEFKKKYQEMFGKKSLSDGIQNPGIIDVINEIEERLLRIEEIIMTKDPNEFTELDVYVESIDKRFSDLREMAKEVDEEFSTSKE</sequence>
<dbReference type="AlphaFoldDB" id="A0A101HJ26"/>
<evidence type="ECO:0000313" key="2">
    <source>
        <dbReference type="Proteomes" id="UP000053904"/>
    </source>
</evidence>